<sequence length="185" mass="21339">MKKYNEIDEGNKIAKKMLYFLLFAILPFLGIFFSYINDPEAPILNAIAASTSNLPAVLSSNNPLLSKVMDVYTKTSPLFAFVLFMVSYKNLSLKKESSACKALVILVLFTVFYAILIYALLFTNTDLTKSAKLLKLMSINDFYLAFFYVSLYSGIYIFSYLYMWFCIGTFRVVKERWLPPLFHYK</sequence>
<feature type="transmembrane region" description="Helical" evidence="1">
    <location>
        <begin position="18"/>
        <end position="36"/>
    </location>
</feature>
<organism evidence="2">
    <name type="scientific">Salmonella enterica subsp. houtenae serovar 45:g,z51:-</name>
    <dbReference type="NCBI Taxonomy" id="1967611"/>
    <lineage>
        <taxon>Bacteria</taxon>
        <taxon>Pseudomonadati</taxon>
        <taxon>Pseudomonadota</taxon>
        <taxon>Gammaproteobacteria</taxon>
        <taxon>Enterobacterales</taxon>
        <taxon>Enterobacteriaceae</taxon>
        <taxon>Salmonella</taxon>
    </lineage>
</organism>
<reference evidence="2" key="1">
    <citation type="journal article" date="2018" name="Genome Biol.">
        <title>SKESA: strategic k-mer extension for scrupulous assemblies.</title>
        <authorList>
            <person name="Souvorov A."/>
            <person name="Agarwala R."/>
            <person name="Lipman D.J."/>
        </authorList>
    </citation>
    <scope>NUCLEOTIDE SEQUENCE</scope>
    <source>
        <strain evidence="2">2584-68</strain>
    </source>
</reference>
<comment type="caution">
    <text evidence="2">The sequence shown here is derived from an EMBL/GenBank/DDBJ whole genome shotgun (WGS) entry which is preliminary data.</text>
</comment>
<feature type="transmembrane region" description="Helical" evidence="1">
    <location>
        <begin position="103"/>
        <end position="122"/>
    </location>
</feature>
<name>A0A736RAY5_SALHO</name>
<proteinExistence type="predicted"/>
<gene>
    <name evidence="2" type="ORF">GNB58_004341</name>
</gene>
<dbReference type="EMBL" id="DAATAH010000076">
    <property type="protein sequence ID" value="HAE7767261.1"/>
    <property type="molecule type" value="Genomic_DNA"/>
</dbReference>
<dbReference type="GO" id="GO:0015643">
    <property type="term" value="F:toxic substance binding"/>
    <property type="evidence" value="ECO:0007669"/>
    <property type="project" value="InterPro"/>
</dbReference>
<protein>
    <submittedName>
        <fullName evidence="2">Colicin immunity protein</fullName>
    </submittedName>
</protein>
<dbReference type="Pfam" id="PF03857">
    <property type="entry name" value="Colicin_im"/>
    <property type="match status" value="1"/>
</dbReference>
<feature type="transmembrane region" description="Helical" evidence="1">
    <location>
        <begin position="142"/>
        <end position="167"/>
    </location>
</feature>
<keyword evidence="1" id="KW-0812">Transmembrane</keyword>
<dbReference type="GO" id="GO:0030153">
    <property type="term" value="P:bacteriocin immunity"/>
    <property type="evidence" value="ECO:0007669"/>
    <property type="project" value="InterPro"/>
</dbReference>
<keyword evidence="1" id="KW-0472">Membrane</keyword>
<evidence type="ECO:0000313" key="2">
    <source>
        <dbReference type="EMBL" id="HAE7767261.1"/>
    </source>
</evidence>
<keyword evidence="1" id="KW-1133">Transmembrane helix</keyword>
<dbReference type="InterPro" id="IPR005557">
    <property type="entry name" value="Colicin_im"/>
</dbReference>
<evidence type="ECO:0000256" key="1">
    <source>
        <dbReference type="SAM" id="Phobius"/>
    </source>
</evidence>
<accession>A0A736RAY5</accession>
<reference evidence="2" key="2">
    <citation type="submission" date="2018-07" db="EMBL/GenBank/DDBJ databases">
        <authorList>
            <consortium name="NCBI Pathogen Detection Project"/>
        </authorList>
    </citation>
    <scope>NUCLEOTIDE SEQUENCE</scope>
    <source>
        <strain evidence="2">2584-68</strain>
    </source>
</reference>
<dbReference type="AlphaFoldDB" id="A0A736RAY5"/>
<feature type="transmembrane region" description="Helical" evidence="1">
    <location>
        <begin position="71"/>
        <end position="91"/>
    </location>
</feature>